<evidence type="ECO:0000313" key="2">
    <source>
        <dbReference type="WBParaSite" id="Gr19_v10_g1407.t1"/>
    </source>
</evidence>
<dbReference type="AlphaFoldDB" id="A0A914H7Z6"/>
<organism evidence="1 2">
    <name type="scientific">Globodera rostochiensis</name>
    <name type="common">Golden nematode worm</name>
    <name type="synonym">Heterodera rostochiensis</name>
    <dbReference type="NCBI Taxonomy" id="31243"/>
    <lineage>
        <taxon>Eukaryota</taxon>
        <taxon>Metazoa</taxon>
        <taxon>Ecdysozoa</taxon>
        <taxon>Nematoda</taxon>
        <taxon>Chromadorea</taxon>
        <taxon>Rhabditida</taxon>
        <taxon>Tylenchina</taxon>
        <taxon>Tylenchomorpha</taxon>
        <taxon>Tylenchoidea</taxon>
        <taxon>Heteroderidae</taxon>
        <taxon>Heteroderinae</taxon>
        <taxon>Globodera</taxon>
    </lineage>
</organism>
<keyword evidence="1" id="KW-1185">Reference proteome</keyword>
<sequence>MVFSISAMQVLFIAAVIVSAFVLDGALAFGPRAFLKRQAAAPGEMSTKSMEQAAAEQQQQQKHLAPYATSSASQFQMFPFFPAPAFYYGGGGVGGGYGIAPQQQKRFDYAPADSYGPESFYPFVTAKRFDVSGYGAYGPRGRFSGFL</sequence>
<dbReference type="Proteomes" id="UP000887572">
    <property type="component" value="Unplaced"/>
</dbReference>
<reference evidence="2" key="1">
    <citation type="submission" date="2022-11" db="UniProtKB">
        <authorList>
            <consortium name="WormBaseParasite"/>
        </authorList>
    </citation>
    <scope>IDENTIFICATION</scope>
</reference>
<protein>
    <submittedName>
        <fullName evidence="2">Uncharacterized protein</fullName>
    </submittedName>
</protein>
<name>A0A914H7Z6_GLORO</name>
<dbReference type="WBParaSite" id="Gr19_v10_g1407.t1">
    <property type="protein sequence ID" value="Gr19_v10_g1407.t1"/>
    <property type="gene ID" value="Gr19_v10_g1407"/>
</dbReference>
<accession>A0A914H7Z6</accession>
<evidence type="ECO:0000313" key="1">
    <source>
        <dbReference type="Proteomes" id="UP000887572"/>
    </source>
</evidence>
<proteinExistence type="predicted"/>